<protein>
    <submittedName>
        <fullName evidence="2">Bcl-2/adenovirus E1B 19 kDa-interacting protein 2-like protein isoform X3</fullName>
    </submittedName>
</protein>
<dbReference type="Proteomes" id="UP001732720">
    <property type="component" value="Chromosome 11"/>
</dbReference>
<proteinExistence type="predicted"/>
<dbReference type="RefSeq" id="XP_073904262.1">
    <property type="nucleotide sequence ID" value="XM_074048161.1"/>
</dbReference>
<evidence type="ECO:0000313" key="1">
    <source>
        <dbReference type="Proteomes" id="UP001732720"/>
    </source>
</evidence>
<name>A0AC58KH46_CASCN</name>
<accession>A0AC58KH46</accession>
<sequence>MGTIQEAGKKTLDIGEKAETAELRATLRLGELELKEEWQDEEFPRLLPEEVGPSEDTEDPQRDSQAGTPSTLALCGQRPMRKRLSAPELQLNLTEGLGASPTHSASSSSNGSSDLEVDELETPSDSEQLDSGHEFEWEDDLPRAEGLGASEAAERLGRGCVWDVAGEDGRHWRVFRTGQREQRVDMTVIEPYKKVLSHGGYHGDGLNAVILFASCYLPRSSIPNYTYIMEHLFRYIVGTLELLVAENYLLVHLSGGTSRAQVPPLSWIRQCYHTLDRRLRKNLRALVVVHATWYVKAFLALLRPFIRLDRELHGSGGTLHRTG</sequence>
<evidence type="ECO:0000313" key="2">
    <source>
        <dbReference type="RefSeq" id="XP_073904262.1"/>
    </source>
</evidence>
<reference evidence="2" key="1">
    <citation type="submission" date="2025-08" db="UniProtKB">
        <authorList>
            <consortium name="RefSeq"/>
        </authorList>
    </citation>
    <scope>IDENTIFICATION</scope>
</reference>
<keyword evidence="1" id="KW-1185">Reference proteome</keyword>
<organism evidence="1 2">
    <name type="scientific">Castor canadensis</name>
    <name type="common">American beaver</name>
    <dbReference type="NCBI Taxonomy" id="51338"/>
    <lineage>
        <taxon>Eukaryota</taxon>
        <taxon>Metazoa</taxon>
        <taxon>Chordata</taxon>
        <taxon>Craniata</taxon>
        <taxon>Vertebrata</taxon>
        <taxon>Euteleostomi</taxon>
        <taxon>Mammalia</taxon>
        <taxon>Eutheria</taxon>
        <taxon>Euarchontoglires</taxon>
        <taxon>Glires</taxon>
        <taxon>Rodentia</taxon>
        <taxon>Castorimorpha</taxon>
        <taxon>Castoridae</taxon>
        <taxon>Castor</taxon>
    </lineage>
</organism>
<gene>
    <name evidence="2" type="primary">Bnipl</name>
</gene>